<dbReference type="GO" id="GO:0006508">
    <property type="term" value="P:proteolysis"/>
    <property type="evidence" value="ECO:0007669"/>
    <property type="project" value="UniProtKB-KW"/>
</dbReference>
<evidence type="ECO:0000256" key="8">
    <source>
        <dbReference type="ARBA" id="ARBA00022801"/>
    </source>
</evidence>
<keyword evidence="7 16" id="KW-0732">Signal</keyword>
<dbReference type="InterPro" id="IPR018044">
    <property type="entry name" value="Peptidase_S11"/>
</dbReference>
<keyword evidence="10" id="KW-0573">Peptidoglycan synthesis</keyword>
<dbReference type="InterPro" id="IPR001967">
    <property type="entry name" value="Peptidase_S11_N"/>
</dbReference>
<reference evidence="18 19" key="1">
    <citation type="submission" date="2020-07" db="EMBL/GenBank/DDBJ databases">
        <authorList>
            <person name="Feng H."/>
        </authorList>
    </citation>
    <scope>NUCLEOTIDE SEQUENCE [LARGE SCALE GENOMIC DNA]</scope>
    <source>
        <strain evidence="19">s-11</strain>
    </source>
</reference>
<feature type="active site" description="Acyl-ester intermediate" evidence="13">
    <location>
        <position position="65"/>
    </location>
</feature>
<evidence type="ECO:0000256" key="16">
    <source>
        <dbReference type="SAM" id="SignalP"/>
    </source>
</evidence>
<comment type="pathway">
    <text evidence="2">Cell wall biogenesis; peptidoglycan biosynthesis.</text>
</comment>
<dbReference type="UniPathway" id="UPA00219"/>
<feature type="domain" description="Peptidase S11 D-Ala-D-Ala carboxypeptidase A C-terminal" evidence="17">
    <location>
        <begin position="281"/>
        <end position="371"/>
    </location>
</feature>
<evidence type="ECO:0000256" key="12">
    <source>
        <dbReference type="ARBA" id="ARBA00034000"/>
    </source>
</evidence>
<keyword evidence="6" id="KW-0645">Protease</keyword>
<evidence type="ECO:0000313" key="19">
    <source>
        <dbReference type="Proteomes" id="UP000530514"/>
    </source>
</evidence>
<dbReference type="RefSeq" id="WP_033101476.1">
    <property type="nucleotide sequence ID" value="NZ_JACEIP010000012.1"/>
</dbReference>
<dbReference type="EC" id="3.4.16.4" evidence="4"/>
<dbReference type="SUPFAM" id="SSF69189">
    <property type="entry name" value="Penicillin-binding protein associated domain"/>
    <property type="match status" value="1"/>
</dbReference>
<evidence type="ECO:0000256" key="2">
    <source>
        <dbReference type="ARBA" id="ARBA00004752"/>
    </source>
</evidence>
<dbReference type="InterPro" id="IPR012907">
    <property type="entry name" value="Peptidase_S11_C"/>
</dbReference>
<feature type="chain" id="PRO_5031054594" description="serine-type D-Ala-D-Ala carboxypeptidase" evidence="16">
    <location>
        <begin position="28"/>
        <end position="396"/>
    </location>
</feature>
<feature type="active site" description="Proton acceptor" evidence="13">
    <location>
        <position position="68"/>
    </location>
</feature>
<evidence type="ECO:0000256" key="3">
    <source>
        <dbReference type="ARBA" id="ARBA00007164"/>
    </source>
</evidence>
<name>A0A7W1XAF1_9BACL</name>
<evidence type="ECO:0000256" key="14">
    <source>
        <dbReference type="PIRSR" id="PIRSR618044-2"/>
    </source>
</evidence>
<keyword evidence="9" id="KW-0133">Cell shape</keyword>
<keyword evidence="11" id="KW-0961">Cell wall biogenesis/degradation</keyword>
<accession>A0A7W1XAF1</accession>
<evidence type="ECO:0000256" key="7">
    <source>
        <dbReference type="ARBA" id="ARBA00022729"/>
    </source>
</evidence>
<dbReference type="SMART" id="SM00936">
    <property type="entry name" value="PBP5_C"/>
    <property type="match status" value="1"/>
</dbReference>
<keyword evidence="19" id="KW-1185">Reference proteome</keyword>
<dbReference type="PANTHER" id="PTHR21581:SF6">
    <property type="entry name" value="TRAFFICKING PROTEIN PARTICLE COMPLEX SUBUNIT 12"/>
    <property type="match status" value="1"/>
</dbReference>
<comment type="caution">
    <text evidence="18">The sequence shown here is derived from an EMBL/GenBank/DDBJ whole genome shotgun (WGS) entry which is preliminary data.</text>
</comment>
<evidence type="ECO:0000313" key="18">
    <source>
        <dbReference type="EMBL" id="MBA4543078.1"/>
    </source>
</evidence>
<dbReference type="PANTHER" id="PTHR21581">
    <property type="entry name" value="D-ALANYL-D-ALANINE CARBOXYPEPTIDASE"/>
    <property type="match status" value="1"/>
</dbReference>
<evidence type="ECO:0000256" key="10">
    <source>
        <dbReference type="ARBA" id="ARBA00022984"/>
    </source>
</evidence>
<dbReference type="GO" id="GO:0009002">
    <property type="term" value="F:serine-type D-Ala-D-Ala carboxypeptidase activity"/>
    <property type="evidence" value="ECO:0007669"/>
    <property type="project" value="UniProtKB-EC"/>
</dbReference>
<dbReference type="GO" id="GO:0071555">
    <property type="term" value="P:cell wall organization"/>
    <property type="evidence" value="ECO:0007669"/>
    <property type="project" value="UniProtKB-KW"/>
</dbReference>
<dbReference type="OrthoDB" id="9791132at2"/>
<dbReference type="GO" id="GO:0008360">
    <property type="term" value="P:regulation of cell shape"/>
    <property type="evidence" value="ECO:0007669"/>
    <property type="project" value="UniProtKB-KW"/>
</dbReference>
<protein>
    <recommendedName>
        <fullName evidence="4">serine-type D-Ala-D-Ala carboxypeptidase</fullName>
        <ecNumber evidence="4">3.4.16.4</ecNumber>
    </recommendedName>
</protein>
<evidence type="ECO:0000256" key="15">
    <source>
        <dbReference type="RuleBase" id="RU004016"/>
    </source>
</evidence>
<evidence type="ECO:0000256" key="5">
    <source>
        <dbReference type="ARBA" id="ARBA00022645"/>
    </source>
</evidence>
<evidence type="ECO:0000256" key="11">
    <source>
        <dbReference type="ARBA" id="ARBA00023316"/>
    </source>
</evidence>
<feature type="signal peptide" evidence="16">
    <location>
        <begin position="1"/>
        <end position="27"/>
    </location>
</feature>
<dbReference type="InterPro" id="IPR015956">
    <property type="entry name" value="Peniciliin-bd_prot_C_sf"/>
</dbReference>
<keyword evidence="8" id="KW-0378">Hydrolase</keyword>
<comment type="catalytic activity">
    <reaction evidence="12">
        <text>Preferential cleavage: (Ac)2-L-Lys-D-Ala-|-D-Ala. Also transpeptidation of peptidyl-alanyl moieties that are N-acyl substituents of D-alanine.</text>
        <dbReference type="EC" id="3.4.16.4"/>
    </reaction>
</comment>
<dbReference type="EMBL" id="JACEIP010000012">
    <property type="protein sequence ID" value="MBA4543078.1"/>
    <property type="molecule type" value="Genomic_DNA"/>
</dbReference>
<comment type="function">
    <text evidence="1">Removes C-terminal D-alanyl residues from sugar-peptide cell wall precursors.</text>
</comment>
<organism evidence="18 19">
    <name type="scientific">Thermoactinomyces daqus</name>
    <dbReference type="NCBI Taxonomy" id="1329516"/>
    <lineage>
        <taxon>Bacteria</taxon>
        <taxon>Bacillati</taxon>
        <taxon>Bacillota</taxon>
        <taxon>Bacilli</taxon>
        <taxon>Bacillales</taxon>
        <taxon>Thermoactinomycetaceae</taxon>
        <taxon>Thermoactinomyces</taxon>
    </lineage>
</organism>
<dbReference type="Gene3D" id="3.40.710.10">
    <property type="entry name" value="DD-peptidase/beta-lactamase superfamily"/>
    <property type="match status" value="1"/>
</dbReference>
<dbReference type="InterPro" id="IPR037167">
    <property type="entry name" value="Peptidase_S11_C_sf"/>
</dbReference>
<dbReference type="Pfam" id="PF00768">
    <property type="entry name" value="Peptidase_S11"/>
    <property type="match status" value="1"/>
</dbReference>
<evidence type="ECO:0000256" key="13">
    <source>
        <dbReference type="PIRSR" id="PIRSR618044-1"/>
    </source>
</evidence>
<dbReference type="SUPFAM" id="SSF56601">
    <property type="entry name" value="beta-lactamase/transpeptidase-like"/>
    <property type="match status" value="1"/>
</dbReference>
<dbReference type="AlphaFoldDB" id="A0A7W1XAF1"/>
<feature type="active site" evidence="13">
    <location>
        <position position="125"/>
    </location>
</feature>
<feature type="binding site" evidence="14">
    <location>
        <position position="231"/>
    </location>
    <ligand>
        <name>substrate</name>
    </ligand>
</feature>
<evidence type="ECO:0000259" key="17">
    <source>
        <dbReference type="SMART" id="SM00936"/>
    </source>
</evidence>
<dbReference type="PRINTS" id="PR00725">
    <property type="entry name" value="DADACBPTASE1"/>
</dbReference>
<evidence type="ECO:0000256" key="6">
    <source>
        <dbReference type="ARBA" id="ARBA00022670"/>
    </source>
</evidence>
<comment type="similarity">
    <text evidence="3 15">Belongs to the peptidase S11 family.</text>
</comment>
<dbReference type="InterPro" id="IPR012338">
    <property type="entry name" value="Beta-lactam/transpept-like"/>
</dbReference>
<sequence>MLKKFSRFILSISVTLPLMFAHTTAFAEGAETDLAPNSLSAVLIDASTGKVLFEKNSHKPLPPASITKLMTMLLVMEAVDEGKISLKDQVRVSEYAASMGGTQIFLEPGEQMSVHDLLKGVAIASANDASVALAEYIGGTEENFVAMMNKRASELGLKNTHFQNSNGLPADNHYSSAYDIAIISRELLKHPRITQYTGVYQDYLRQNSKKPFWLVNTNKLVRFYPGLDGLKTGFTSEARFCLSATAQRKHLRVIAVVMGEPDAKTRNKEVSDMLDYAFNRYTSHLLYKKGAVIAEKAIEKGDPGVVRIRANQPFSLLMEKGEKISDYQQKWEWRKLKAPISKGDVLGKVQFLKDGKVEAELELVSAVDVQKANLWSSLKQVLKDVFYLPGNIREQD</sequence>
<dbReference type="Proteomes" id="UP000530514">
    <property type="component" value="Unassembled WGS sequence"/>
</dbReference>
<dbReference type="GO" id="GO:0009252">
    <property type="term" value="P:peptidoglycan biosynthetic process"/>
    <property type="evidence" value="ECO:0007669"/>
    <property type="project" value="UniProtKB-UniPathway"/>
</dbReference>
<evidence type="ECO:0000256" key="1">
    <source>
        <dbReference type="ARBA" id="ARBA00003217"/>
    </source>
</evidence>
<dbReference type="Pfam" id="PF07943">
    <property type="entry name" value="PBP5_C"/>
    <property type="match status" value="1"/>
</dbReference>
<evidence type="ECO:0000256" key="4">
    <source>
        <dbReference type="ARBA" id="ARBA00012448"/>
    </source>
</evidence>
<gene>
    <name evidence="18" type="ORF">H1164_09210</name>
</gene>
<evidence type="ECO:0000256" key="9">
    <source>
        <dbReference type="ARBA" id="ARBA00022960"/>
    </source>
</evidence>
<proteinExistence type="inferred from homology"/>
<keyword evidence="5 18" id="KW-0121">Carboxypeptidase</keyword>
<dbReference type="Gene3D" id="2.60.410.10">
    <property type="entry name" value="D-Ala-D-Ala carboxypeptidase, C-terminal domain"/>
    <property type="match status" value="1"/>
</dbReference>